<organism evidence="8 9">
    <name type="scientific">Caenimonas terrae</name>
    <dbReference type="NCBI Taxonomy" id="696074"/>
    <lineage>
        <taxon>Bacteria</taxon>
        <taxon>Pseudomonadati</taxon>
        <taxon>Pseudomonadota</taxon>
        <taxon>Betaproteobacteria</taxon>
        <taxon>Burkholderiales</taxon>
        <taxon>Comamonadaceae</taxon>
        <taxon>Caenimonas</taxon>
    </lineage>
</organism>
<feature type="transmembrane region" description="Helical" evidence="6">
    <location>
        <begin position="94"/>
        <end position="115"/>
    </location>
</feature>
<dbReference type="PANTHER" id="PTHR47371:SF3">
    <property type="entry name" value="PHOSPHOGLYCEROL TRANSFERASE I"/>
    <property type="match status" value="1"/>
</dbReference>
<dbReference type="InterPro" id="IPR017850">
    <property type="entry name" value="Alkaline_phosphatase_core_sf"/>
</dbReference>
<keyword evidence="4 6" id="KW-1133">Transmembrane helix</keyword>
<accession>A0ABW0N9S3</accession>
<keyword evidence="2" id="KW-1003">Cell membrane</keyword>
<keyword evidence="9" id="KW-1185">Reference proteome</keyword>
<evidence type="ECO:0000259" key="7">
    <source>
        <dbReference type="Pfam" id="PF00884"/>
    </source>
</evidence>
<sequence>MLQFLIYFLGLVAIGLAGWVNRTFGDPTIDQILFHLRFSDGAAVEMSTIFLFTFVVEVIAFPLLLAIAAALLHHVVAQVRPQWRKHVLRALPHVALLVGVAALLMQFSVFSYAAAQLEGDRFAQAYVNPAAVRLTDGKPRNLILIYAESMEDTYGEKALFGNDLLAPLRKLGGTSFDSYQEAVGANWTMAAIVATQCGVPLTVYSEYDIKRRDGGRVFLPGATCLGDLLQARGYRNVFMGGAPLSFSGKGTFLRDHGYQEAYGRTQWKEQGVKATELNVWGLYDSALFERARNKLDALHASGQPFNLTLLTLDTHNPRGFLSPSCASRGAKDFEGIVACSSSALADFVTFARAKGYLKDTDVVILGDHLAKPNSAFDKLQQEGQRRIFNLFIAPTRMQPNARELVAFDIFPTVVEMLGTHVDGDRLGLGFSALAGSSDSLGIGRASRSDFASLRGSGVYRALWSPQHLPAAVHTKLAAAIAAK</sequence>
<evidence type="ECO:0000256" key="1">
    <source>
        <dbReference type="ARBA" id="ARBA00004651"/>
    </source>
</evidence>
<name>A0ABW0N9S3_9BURK</name>
<protein>
    <submittedName>
        <fullName evidence="8">Sulfatase-like hydrolase/transferase</fullName>
    </submittedName>
</protein>
<evidence type="ECO:0000256" key="5">
    <source>
        <dbReference type="ARBA" id="ARBA00023136"/>
    </source>
</evidence>
<dbReference type="Gene3D" id="3.40.720.10">
    <property type="entry name" value="Alkaline Phosphatase, subunit A"/>
    <property type="match status" value="1"/>
</dbReference>
<dbReference type="RefSeq" id="WP_376848735.1">
    <property type="nucleotide sequence ID" value="NZ_JBHSMF010000002.1"/>
</dbReference>
<gene>
    <name evidence="8" type="ORF">ACFPOE_04175</name>
</gene>
<dbReference type="Proteomes" id="UP001596037">
    <property type="component" value="Unassembled WGS sequence"/>
</dbReference>
<feature type="domain" description="Sulfatase N-terminal" evidence="7">
    <location>
        <begin position="140"/>
        <end position="418"/>
    </location>
</feature>
<keyword evidence="5 6" id="KW-0472">Membrane</keyword>
<comment type="caution">
    <text evidence="8">The sequence shown here is derived from an EMBL/GenBank/DDBJ whole genome shotgun (WGS) entry which is preliminary data.</text>
</comment>
<dbReference type="InterPro" id="IPR050448">
    <property type="entry name" value="OpgB/LTA_synthase_biosynth"/>
</dbReference>
<evidence type="ECO:0000256" key="4">
    <source>
        <dbReference type="ARBA" id="ARBA00022989"/>
    </source>
</evidence>
<dbReference type="PANTHER" id="PTHR47371">
    <property type="entry name" value="LIPOTEICHOIC ACID SYNTHASE"/>
    <property type="match status" value="1"/>
</dbReference>
<evidence type="ECO:0000256" key="3">
    <source>
        <dbReference type="ARBA" id="ARBA00022692"/>
    </source>
</evidence>
<dbReference type="EMBL" id="JBHSMF010000002">
    <property type="protein sequence ID" value="MFC5496722.1"/>
    <property type="molecule type" value="Genomic_DNA"/>
</dbReference>
<dbReference type="SUPFAM" id="SSF53649">
    <property type="entry name" value="Alkaline phosphatase-like"/>
    <property type="match status" value="1"/>
</dbReference>
<evidence type="ECO:0000313" key="9">
    <source>
        <dbReference type="Proteomes" id="UP001596037"/>
    </source>
</evidence>
<proteinExistence type="predicted"/>
<keyword evidence="3 6" id="KW-0812">Transmembrane</keyword>
<evidence type="ECO:0000256" key="6">
    <source>
        <dbReference type="SAM" id="Phobius"/>
    </source>
</evidence>
<feature type="transmembrane region" description="Helical" evidence="6">
    <location>
        <begin position="49"/>
        <end position="73"/>
    </location>
</feature>
<evidence type="ECO:0000313" key="8">
    <source>
        <dbReference type="EMBL" id="MFC5496722.1"/>
    </source>
</evidence>
<dbReference type="CDD" id="cd16015">
    <property type="entry name" value="LTA_synthase"/>
    <property type="match status" value="1"/>
</dbReference>
<evidence type="ECO:0000256" key="2">
    <source>
        <dbReference type="ARBA" id="ARBA00022475"/>
    </source>
</evidence>
<comment type="subcellular location">
    <subcellularLocation>
        <location evidence="1">Cell membrane</location>
        <topology evidence="1">Multi-pass membrane protein</topology>
    </subcellularLocation>
</comment>
<dbReference type="Pfam" id="PF00884">
    <property type="entry name" value="Sulfatase"/>
    <property type="match status" value="1"/>
</dbReference>
<reference evidence="9" key="1">
    <citation type="journal article" date="2019" name="Int. J. Syst. Evol. Microbiol.">
        <title>The Global Catalogue of Microorganisms (GCM) 10K type strain sequencing project: providing services to taxonomists for standard genome sequencing and annotation.</title>
        <authorList>
            <consortium name="The Broad Institute Genomics Platform"/>
            <consortium name="The Broad Institute Genome Sequencing Center for Infectious Disease"/>
            <person name="Wu L."/>
            <person name="Ma J."/>
        </authorList>
    </citation>
    <scope>NUCLEOTIDE SEQUENCE [LARGE SCALE GENOMIC DNA]</scope>
    <source>
        <strain evidence="9">CCUG 57401</strain>
    </source>
</reference>
<dbReference type="InterPro" id="IPR000917">
    <property type="entry name" value="Sulfatase_N"/>
</dbReference>